<dbReference type="PROSITE" id="PS51481">
    <property type="entry name" value="DHAK"/>
    <property type="match status" value="1"/>
</dbReference>
<dbReference type="InterPro" id="IPR004006">
    <property type="entry name" value="DhaK_dom"/>
</dbReference>
<dbReference type="SUPFAM" id="SSF82549">
    <property type="entry name" value="DAK1/DegV-like"/>
    <property type="match status" value="1"/>
</dbReference>
<dbReference type="PANTHER" id="PTHR28629:SF4">
    <property type="entry name" value="TRIOKINASE_FMN CYCLASE"/>
    <property type="match status" value="1"/>
</dbReference>
<dbReference type="EMBL" id="VKAC01000001">
    <property type="protein sequence ID" value="TXR57853.1"/>
    <property type="molecule type" value="Genomic_DNA"/>
</dbReference>
<sequence>MTRLFNDPSAFAEDAKAGFCDAFSSYVVDVPGGVVRRRRTREGKVAVVVGGGSGHYPAFAGIVGPGYADGAVMGNVFTSPSAAEAAAVGRAASGGAGVLLTTGNYAGDVLNFGLAVERLEAEGIPARYVAVTDDVASKGQGADGRRRGIAGDVPVFKCASAAAEEGMSLDDVERVALKTNERTRTLGVAFSGCTLPGADGPLFTVPEGRMSVGLGIHGEAGIDEVDMPTAAELARTLVDGVLGDVPEGLDVRGARVTALLNGLGNTKYEELFVVWNDVARLLRERGLEVVEPEVGELVTSLDMAGCSLTLTWLDEELERLWGAPADTPAYRKGRLVEAAAGGQDDAAAEGAVRSDDEAAADAEAPPLSTGPADEGSRAAAAAVVDALAAVADAMATAEDELGRIDAVAGDGDHGRGMVRGSAAARDAARTAADGGAGAGTVLQAAGDEWAARAGGTSGVLWGELLGAMAKRVGDEAAPDGATVAAGVRAGYDRLGELGGAKPGDKTMLDALGPFCDTLDAGVGSGERLRDAWAAAAERAVQAADATKDLTPKVGRARPLAERSKGTPDAGATSLGMVARVVAGVLAGR</sequence>
<dbReference type="GO" id="GO:0006796">
    <property type="term" value="P:phosphate-containing compound metabolic process"/>
    <property type="evidence" value="ECO:0007669"/>
    <property type="project" value="UniProtKB-ARBA"/>
</dbReference>
<dbReference type="OrthoDB" id="9806345at2"/>
<evidence type="ECO:0000256" key="1">
    <source>
        <dbReference type="ARBA" id="ARBA00022679"/>
    </source>
</evidence>
<dbReference type="Pfam" id="PF02734">
    <property type="entry name" value="Dak2"/>
    <property type="match status" value="1"/>
</dbReference>
<dbReference type="GO" id="GO:0004371">
    <property type="term" value="F:glycerone kinase activity"/>
    <property type="evidence" value="ECO:0007669"/>
    <property type="project" value="InterPro"/>
</dbReference>
<dbReference type="Gene3D" id="3.40.50.10440">
    <property type="entry name" value="Dihydroxyacetone kinase, domain 1"/>
    <property type="match status" value="1"/>
</dbReference>
<accession>A0A5C8ZL18</accession>
<comment type="caution">
    <text evidence="8">The sequence shown here is derived from an EMBL/GenBank/DDBJ whole genome shotgun (WGS) entry which is preliminary data.</text>
</comment>
<evidence type="ECO:0000313" key="9">
    <source>
        <dbReference type="Proteomes" id="UP000321234"/>
    </source>
</evidence>
<dbReference type="SUPFAM" id="SSF101473">
    <property type="entry name" value="DhaL-like"/>
    <property type="match status" value="1"/>
</dbReference>
<keyword evidence="4" id="KW-0067">ATP-binding</keyword>
<dbReference type="NCBIfam" id="NF011049">
    <property type="entry name" value="PRK14479.1"/>
    <property type="match status" value="1"/>
</dbReference>
<name>A0A5C8ZL18_9ACTN</name>
<dbReference type="Proteomes" id="UP000321234">
    <property type="component" value="Unassembled WGS sequence"/>
</dbReference>
<dbReference type="GO" id="GO:0005829">
    <property type="term" value="C:cytosol"/>
    <property type="evidence" value="ECO:0007669"/>
    <property type="project" value="TreeGrafter"/>
</dbReference>
<keyword evidence="9" id="KW-1185">Reference proteome</keyword>
<evidence type="ECO:0000256" key="4">
    <source>
        <dbReference type="ARBA" id="ARBA00022840"/>
    </source>
</evidence>
<dbReference type="InterPro" id="IPR050861">
    <property type="entry name" value="Dihydroxyacetone_Kinase"/>
</dbReference>
<feature type="compositionally biased region" description="Low complexity" evidence="5">
    <location>
        <begin position="341"/>
        <end position="351"/>
    </location>
</feature>
<keyword evidence="3 8" id="KW-0418">Kinase</keyword>
<proteinExistence type="predicted"/>
<evidence type="ECO:0000256" key="5">
    <source>
        <dbReference type="SAM" id="MobiDB-lite"/>
    </source>
</evidence>
<dbReference type="InterPro" id="IPR004007">
    <property type="entry name" value="DhaL_dom"/>
</dbReference>
<dbReference type="GO" id="GO:0005524">
    <property type="term" value="F:ATP binding"/>
    <property type="evidence" value="ECO:0007669"/>
    <property type="project" value="UniProtKB-KW"/>
</dbReference>
<dbReference type="InterPro" id="IPR036117">
    <property type="entry name" value="DhaL_dom_sf"/>
</dbReference>
<protein>
    <submittedName>
        <fullName evidence="8">Dihydroxyacetone kinase family protein</fullName>
    </submittedName>
</protein>
<feature type="domain" description="DhaK" evidence="7">
    <location>
        <begin position="7"/>
        <end position="330"/>
    </location>
</feature>
<dbReference type="FunFam" id="3.40.50.10440:FF:000003">
    <property type="entry name" value="Homodimeric dihydroxyacetone kinase"/>
    <property type="match status" value="1"/>
</dbReference>
<dbReference type="Gene3D" id="3.30.1180.20">
    <property type="entry name" value="Dihydroxyacetone kinase, domain 2"/>
    <property type="match status" value="1"/>
</dbReference>
<feature type="domain" description="DhaL" evidence="6">
    <location>
        <begin position="381"/>
        <end position="583"/>
    </location>
</feature>
<evidence type="ECO:0000259" key="6">
    <source>
        <dbReference type="PROSITE" id="PS51480"/>
    </source>
</evidence>
<evidence type="ECO:0000256" key="2">
    <source>
        <dbReference type="ARBA" id="ARBA00022741"/>
    </source>
</evidence>
<evidence type="ECO:0000313" key="8">
    <source>
        <dbReference type="EMBL" id="TXR57853.1"/>
    </source>
</evidence>
<dbReference type="PROSITE" id="PS51480">
    <property type="entry name" value="DHAL"/>
    <property type="match status" value="1"/>
</dbReference>
<organism evidence="8 9">
    <name type="scientific">Quadrisphaera setariae</name>
    <dbReference type="NCBI Taxonomy" id="2593304"/>
    <lineage>
        <taxon>Bacteria</taxon>
        <taxon>Bacillati</taxon>
        <taxon>Actinomycetota</taxon>
        <taxon>Actinomycetes</taxon>
        <taxon>Kineosporiales</taxon>
        <taxon>Kineosporiaceae</taxon>
        <taxon>Quadrisphaera</taxon>
    </lineage>
</organism>
<dbReference type="Pfam" id="PF02733">
    <property type="entry name" value="Dak1"/>
    <property type="match status" value="1"/>
</dbReference>
<gene>
    <name evidence="8" type="ORF">FMM08_00950</name>
</gene>
<dbReference type="PANTHER" id="PTHR28629">
    <property type="entry name" value="TRIOKINASE/FMN CYCLASE"/>
    <property type="match status" value="1"/>
</dbReference>
<evidence type="ECO:0000256" key="3">
    <source>
        <dbReference type="ARBA" id="ARBA00022777"/>
    </source>
</evidence>
<dbReference type="RefSeq" id="WP_147924464.1">
    <property type="nucleotide sequence ID" value="NZ_VKAC01000001.1"/>
</dbReference>
<dbReference type="FunFam" id="1.25.40.340:FF:000002">
    <property type="entry name" value="Dihydroxyacetone kinase, L subunit"/>
    <property type="match status" value="1"/>
</dbReference>
<dbReference type="Gene3D" id="1.25.40.340">
    <property type="match status" value="1"/>
</dbReference>
<keyword evidence="2" id="KW-0547">Nucleotide-binding</keyword>
<feature type="region of interest" description="Disordered" evidence="5">
    <location>
        <begin position="341"/>
        <end position="374"/>
    </location>
</feature>
<keyword evidence="1" id="KW-0808">Transferase</keyword>
<reference evidence="8 9" key="1">
    <citation type="submission" date="2019-07" db="EMBL/GenBank/DDBJ databases">
        <title>Quadrisphaera sp. strain DD2A genome sequencing and assembly.</title>
        <authorList>
            <person name="Kim I."/>
        </authorList>
    </citation>
    <scope>NUCLEOTIDE SEQUENCE [LARGE SCALE GENOMIC DNA]</scope>
    <source>
        <strain evidence="8 9">DD2A</strain>
    </source>
</reference>
<evidence type="ECO:0000259" key="7">
    <source>
        <dbReference type="PROSITE" id="PS51481"/>
    </source>
</evidence>
<dbReference type="GO" id="GO:0019563">
    <property type="term" value="P:glycerol catabolic process"/>
    <property type="evidence" value="ECO:0007669"/>
    <property type="project" value="TreeGrafter"/>
</dbReference>
<dbReference type="AlphaFoldDB" id="A0A5C8ZL18"/>
<dbReference type="SMART" id="SM01120">
    <property type="entry name" value="Dak2"/>
    <property type="match status" value="1"/>
</dbReference>